<dbReference type="OrthoDB" id="399376at2"/>
<dbReference type="InterPro" id="IPR036653">
    <property type="entry name" value="CinA-like_C"/>
</dbReference>
<keyword evidence="3" id="KW-1185">Reference proteome</keyword>
<dbReference type="AlphaFoldDB" id="A0A0M4JI35"/>
<evidence type="ECO:0000313" key="2">
    <source>
        <dbReference type="EMBL" id="ALD66179.1"/>
    </source>
</evidence>
<accession>A0A0M4JI35</accession>
<dbReference type="KEGG" id="scj:SCANT_v1c02690"/>
<dbReference type="RefSeq" id="WP_053945949.1">
    <property type="nucleotide sequence ID" value="NZ_CP012622.1"/>
</dbReference>
<dbReference type="Pfam" id="PF02464">
    <property type="entry name" value="CinA"/>
    <property type="match status" value="1"/>
</dbReference>
<dbReference type="Proteomes" id="UP000063919">
    <property type="component" value="Chromosome"/>
</dbReference>
<evidence type="ECO:0000313" key="3">
    <source>
        <dbReference type="Proteomes" id="UP000063919"/>
    </source>
</evidence>
<evidence type="ECO:0000259" key="1">
    <source>
        <dbReference type="Pfam" id="PF02464"/>
    </source>
</evidence>
<dbReference type="NCBIfam" id="TIGR00199">
    <property type="entry name" value="PncC_domain"/>
    <property type="match status" value="1"/>
</dbReference>
<organism evidence="2 3">
    <name type="scientific">Spiroplasma cantharicola</name>
    <dbReference type="NCBI Taxonomy" id="362837"/>
    <lineage>
        <taxon>Bacteria</taxon>
        <taxon>Bacillati</taxon>
        <taxon>Mycoplasmatota</taxon>
        <taxon>Mollicutes</taxon>
        <taxon>Entomoplasmatales</taxon>
        <taxon>Spiroplasmataceae</taxon>
        <taxon>Spiroplasma</taxon>
    </lineage>
</organism>
<protein>
    <submittedName>
        <fullName evidence="2">Competence damage-inducible protein A</fullName>
    </submittedName>
</protein>
<dbReference type="Gene3D" id="3.90.950.20">
    <property type="entry name" value="CinA-like"/>
    <property type="match status" value="1"/>
</dbReference>
<reference evidence="2 3" key="1">
    <citation type="journal article" date="2015" name="Genome Announc.">
        <title>Complete Genome Sequence of Spiroplasma cantharicola CC-1T (DSM 21588), a Bacterium Isolated from Soldier Beetle (Cantharis carolinus).</title>
        <authorList>
            <person name="Lo W.S."/>
            <person name="Liu P.Y."/>
            <person name="Kuo C.H."/>
        </authorList>
    </citation>
    <scope>NUCLEOTIDE SEQUENCE [LARGE SCALE GENOMIC DNA]</scope>
    <source>
        <strain evidence="2 3">CC-1</strain>
    </source>
</reference>
<feature type="domain" description="CinA C-terminal" evidence="1">
    <location>
        <begin position="2"/>
        <end position="148"/>
    </location>
</feature>
<name>A0A0M4JI35_9MOLU</name>
<dbReference type="SUPFAM" id="SSF142433">
    <property type="entry name" value="CinA-like"/>
    <property type="match status" value="1"/>
</dbReference>
<dbReference type="InterPro" id="IPR008136">
    <property type="entry name" value="CinA_C"/>
</dbReference>
<proteinExistence type="predicted"/>
<dbReference type="PATRIC" id="fig|362837.3.peg.270"/>
<gene>
    <name evidence="2" type="primary">cinA</name>
    <name evidence="2" type="ORF">SCANT_v1c02690</name>
</gene>
<dbReference type="STRING" id="362837.SCANT_v1c02690"/>
<dbReference type="EMBL" id="CP012622">
    <property type="protein sequence ID" value="ALD66179.1"/>
    <property type="molecule type" value="Genomic_DNA"/>
</dbReference>
<sequence length="150" mass="17236">MKKLFEYLKLNNLTLSSCESFTGGYFANQITNISGASQYFKGSFICYSDEFKTQVLGIDIEVIKKYSVVSREVLALMLEKTNQKIKSDIVIGFTGYAPPKDVNEKSGLSFVGFRINNRNFIFEFFIEENISREDYKQQASEFIINKLLKI</sequence>